<evidence type="ECO:0000313" key="3">
    <source>
        <dbReference type="EMBL" id="MBM3223617.1"/>
    </source>
</evidence>
<dbReference type="InterPro" id="IPR036374">
    <property type="entry name" value="OxRdtase_Mopterin-bd_sf"/>
</dbReference>
<accession>A0A938B0D0</accession>
<keyword evidence="1" id="KW-0812">Transmembrane</keyword>
<dbReference type="SUPFAM" id="SSF56524">
    <property type="entry name" value="Oxidoreductase molybdopterin-binding domain"/>
    <property type="match status" value="1"/>
</dbReference>
<evidence type="ECO:0000313" key="4">
    <source>
        <dbReference type="Proteomes" id="UP000712673"/>
    </source>
</evidence>
<keyword evidence="1" id="KW-1133">Transmembrane helix</keyword>
<dbReference type="AlphaFoldDB" id="A0A938B0D0"/>
<comment type="caution">
    <text evidence="3">The sequence shown here is derived from an EMBL/GenBank/DDBJ whole genome shotgun (WGS) entry which is preliminary data.</text>
</comment>
<organism evidence="3 4">
    <name type="scientific">Tectimicrobiota bacterium</name>
    <dbReference type="NCBI Taxonomy" id="2528274"/>
    <lineage>
        <taxon>Bacteria</taxon>
        <taxon>Pseudomonadati</taxon>
        <taxon>Nitrospinota/Tectimicrobiota group</taxon>
        <taxon>Candidatus Tectimicrobiota</taxon>
    </lineage>
</organism>
<evidence type="ECO:0000256" key="1">
    <source>
        <dbReference type="SAM" id="Phobius"/>
    </source>
</evidence>
<feature type="domain" description="Oxidoreductase molybdopterin-binding" evidence="2">
    <location>
        <begin position="117"/>
        <end position="203"/>
    </location>
</feature>
<dbReference type="EMBL" id="VGLS01000170">
    <property type="protein sequence ID" value="MBM3223617.1"/>
    <property type="molecule type" value="Genomic_DNA"/>
</dbReference>
<dbReference type="InterPro" id="IPR000572">
    <property type="entry name" value="OxRdtase_Mopterin-bd_dom"/>
</dbReference>
<dbReference type="Pfam" id="PF00174">
    <property type="entry name" value="Oxidored_molyb"/>
    <property type="match status" value="1"/>
</dbReference>
<sequence length="212" mass="23751">MCREITYELRTITNFQGHMTPQKSLWLMYTLALLLLVTWGPGSLVLHAATTVYDVISPGTLQPGNPIPAPKESVVLTVRGRLGPTFMTATVTFDIPTLEHLGLVRFTTPTAWSDAPITFEGVLLSRLLEILAVPPDITALTLTALNDYEVTIPMSDVHAWPVMLALKRDGQYMSVRNKGPLWVVYPRHAFAELQQAKHNAKWIWQVKELVIH</sequence>
<gene>
    <name evidence="3" type="ORF">FJZ47_07435</name>
</gene>
<keyword evidence="1" id="KW-0472">Membrane</keyword>
<evidence type="ECO:0000259" key="2">
    <source>
        <dbReference type="Pfam" id="PF00174"/>
    </source>
</evidence>
<reference evidence="3" key="1">
    <citation type="submission" date="2019-03" db="EMBL/GenBank/DDBJ databases">
        <title>Lake Tanganyika Metagenome-Assembled Genomes (MAGs).</title>
        <authorList>
            <person name="Tran P."/>
        </authorList>
    </citation>
    <scope>NUCLEOTIDE SEQUENCE</scope>
    <source>
        <strain evidence="3">K_DeepCast_65m_m2_066</strain>
    </source>
</reference>
<dbReference type="Gene3D" id="3.90.420.10">
    <property type="entry name" value="Oxidoreductase, molybdopterin-binding domain"/>
    <property type="match status" value="1"/>
</dbReference>
<dbReference type="Proteomes" id="UP000712673">
    <property type="component" value="Unassembled WGS sequence"/>
</dbReference>
<proteinExistence type="predicted"/>
<name>A0A938B0D0_UNCTE</name>
<feature type="transmembrane region" description="Helical" evidence="1">
    <location>
        <begin position="26"/>
        <end position="49"/>
    </location>
</feature>
<protein>
    <submittedName>
        <fullName evidence="3">Oxidoreductase</fullName>
    </submittedName>
</protein>